<reference evidence="2 3" key="1">
    <citation type="journal article" date="2015" name="Antonie Van Leeuwenhoek">
        <title>A phylogenomic and molecular marker based taxonomic framework for the order Xanthomonadales: proposal to transfer the families Algiphilaceae and Solimonadaceae to the order Nevskiales ord. nov. and to create a new family within the order Xanthomonadales, the family Rhodanobacteraceae fam. nov., containing the genus Rhodanobacter and its closest relatives.</title>
        <authorList>
            <person name="Naushad S."/>
            <person name="Adeolu M."/>
            <person name="Wong S."/>
            <person name="Sohail M."/>
            <person name="Schellhorn H.E."/>
            <person name="Gupta R.S."/>
        </authorList>
    </citation>
    <scope>NUCLEOTIDE SEQUENCE [LARGE SCALE GENOMIC DNA]</scope>
    <source>
        <strain evidence="2 3">DSM 16301</strain>
    </source>
</reference>
<dbReference type="Gene3D" id="3.40.50.1820">
    <property type="entry name" value="alpha/beta hydrolase"/>
    <property type="match status" value="1"/>
</dbReference>
<dbReference type="InterPro" id="IPR000073">
    <property type="entry name" value="AB_hydrolase_1"/>
</dbReference>
<dbReference type="OrthoDB" id="2086224at2"/>
<dbReference type="STRING" id="1440762.Y882_05715"/>
<organism evidence="2 3">
    <name type="scientific">Dyella japonica DSM 16301</name>
    <dbReference type="NCBI Taxonomy" id="1440762"/>
    <lineage>
        <taxon>Bacteria</taxon>
        <taxon>Pseudomonadati</taxon>
        <taxon>Pseudomonadota</taxon>
        <taxon>Gammaproteobacteria</taxon>
        <taxon>Lysobacterales</taxon>
        <taxon>Rhodanobacteraceae</taxon>
        <taxon>Dyella</taxon>
    </lineage>
</organism>
<comment type="caution">
    <text evidence="2">The sequence shown here is derived from an EMBL/GenBank/DDBJ whole genome shotgun (WGS) entry which is preliminary data.</text>
</comment>
<dbReference type="InterPro" id="IPR029058">
    <property type="entry name" value="AB_hydrolase_fold"/>
</dbReference>
<gene>
    <name evidence="2" type="ORF">Y882_05715</name>
</gene>
<dbReference type="Proteomes" id="UP000035481">
    <property type="component" value="Unassembled WGS sequence"/>
</dbReference>
<dbReference type="PRINTS" id="PR00111">
    <property type="entry name" value="ABHYDROLASE"/>
</dbReference>
<protein>
    <submittedName>
        <fullName evidence="2">Alpha/beta hydrolase</fullName>
    </submittedName>
</protein>
<dbReference type="GO" id="GO:0004301">
    <property type="term" value="F:epoxide hydrolase activity"/>
    <property type="evidence" value="ECO:0007669"/>
    <property type="project" value="TreeGrafter"/>
</dbReference>
<dbReference type="InterPro" id="IPR051340">
    <property type="entry name" value="Haloalkane_dehalogenase"/>
</dbReference>
<name>A0A0G9H5Z5_9GAMM</name>
<dbReference type="AlphaFoldDB" id="A0A0G9H5Z5"/>
<evidence type="ECO:0000259" key="1">
    <source>
        <dbReference type="Pfam" id="PF00561"/>
    </source>
</evidence>
<dbReference type="PANTHER" id="PTHR42977">
    <property type="entry name" value="HYDROLASE-RELATED"/>
    <property type="match status" value="1"/>
</dbReference>
<dbReference type="Pfam" id="PF00561">
    <property type="entry name" value="Abhydrolase_1"/>
    <property type="match status" value="1"/>
</dbReference>
<feature type="domain" description="AB hydrolase-1" evidence="1">
    <location>
        <begin position="25"/>
        <end position="268"/>
    </location>
</feature>
<dbReference type="RefSeq" id="WP_046970894.1">
    <property type="nucleotide sequence ID" value="NZ_JPLA01000013.1"/>
</dbReference>
<keyword evidence="2" id="KW-0378">Hydrolase</keyword>
<dbReference type="PANTHER" id="PTHR42977:SF1">
    <property type="entry name" value="BLR6576 PROTEIN"/>
    <property type="match status" value="1"/>
</dbReference>
<evidence type="ECO:0000313" key="2">
    <source>
        <dbReference type="EMBL" id="KLD64911.1"/>
    </source>
</evidence>
<evidence type="ECO:0000313" key="3">
    <source>
        <dbReference type="Proteomes" id="UP000035481"/>
    </source>
</evidence>
<dbReference type="SUPFAM" id="SSF53474">
    <property type="entry name" value="alpha/beta-Hydrolases"/>
    <property type="match status" value="1"/>
</dbReference>
<dbReference type="EMBL" id="JPLA01000013">
    <property type="protein sequence ID" value="KLD64911.1"/>
    <property type="molecule type" value="Genomic_DNA"/>
</dbReference>
<proteinExistence type="predicted"/>
<dbReference type="PRINTS" id="PR00412">
    <property type="entry name" value="EPOXHYDRLASE"/>
</dbReference>
<dbReference type="InterPro" id="IPR000639">
    <property type="entry name" value="Epox_hydrolase-like"/>
</dbReference>
<sequence>MTTYQSVQVQGLNLFYREAGSKSAPTVLLLHGFPSSSRMYDKLIPMLAVRYHVIAPDYPGFGHSDAPDPAIFAYTFGHLASVIEAFIRQLGLQQYTLFMQDYGGPIGFRLALMHPERIHALVIQNAAAHEEGLGPLWVTRREYWADRTAWADKLRANLISFEAARQRHLGTDPHTELYDPDLWTDESAFLSRPGQDRIQEDLFYDYRTNVASYPQWQAYLKTHQPPLLVLWGKYDPSFVEPGAWAYQQDVPAAEVHLLDAGHFAMDTKALQVADLTLQFLDRHRMRMAQA</sequence>
<accession>A0A0G9H5Z5</accession>
<dbReference type="PATRIC" id="fig|1440762.4.peg.488"/>